<evidence type="ECO:0000259" key="2">
    <source>
        <dbReference type="Pfam" id="PF02698"/>
    </source>
</evidence>
<name>A0A5R9J7A1_9PROT</name>
<dbReference type="OrthoDB" id="9809813at2"/>
<dbReference type="Pfam" id="PF02698">
    <property type="entry name" value="DUF218"/>
    <property type="match status" value="1"/>
</dbReference>
<evidence type="ECO:0000313" key="4">
    <source>
        <dbReference type="Proteomes" id="UP000305654"/>
    </source>
</evidence>
<dbReference type="PANTHER" id="PTHR30336">
    <property type="entry name" value="INNER MEMBRANE PROTEIN, PROBABLE PERMEASE"/>
    <property type="match status" value="1"/>
</dbReference>
<dbReference type="InterPro" id="IPR051599">
    <property type="entry name" value="Cell_Envelope_Assoc"/>
</dbReference>
<proteinExistence type="predicted"/>
<reference evidence="3 4" key="1">
    <citation type="submission" date="2019-05" db="EMBL/GenBank/DDBJ databases">
        <authorList>
            <person name="Pankratov T."/>
            <person name="Grouzdev D."/>
        </authorList>
    </citation>
    <scope>NUCLEOTIDE SEQUENCE [LARGE SCALE GENOMIC DNA]</scope>
    <source>
        <strain evidence="3 4">KEBCLARHB70R</strain>
    </source>
</reference>
<dbReference type="InterPro" id="IPR003848">
    <property type="entry name" value="DUF218"/>
</dbReference>
<feature type="transmembrane region" description="Helical" evidence="1">
    <location>
        <begin position="37"/>
        <end position="58"/>
    </location>
</feature>
<dbReference type="PANTHER" id="PTHR30336:SF4">
    <property type="entry name" value="ENVELOPE BIOGENESIS FACTOR ELYC"/>
    <property type="match status" value="1"/>
</dbReference>
<dbReference type="GO" id="GO:0000270">
    <property type="term" value="P:peptidoglycan metabolic process"/>
    <property type="evidence" value="ECO:0007669"/>
    <property type="project" value="TreeGrafter"/>
</dbReference>
<dbReference type="AlphaFoldDB" id="A0A5R9J7A1"/>
<keyword evidence="1" id="KW-0472">Membrane</keyword>
<dbReference type="InterPro" id="IPR014729">
    <property type="entry name" value="Rossmann-like_a/b/a_fold"/>
</dbReference>
<keyword evidence="1" id="KW-0812">Transmembrane</keyword>
<sequence>MFTVGKLLTMALLPTALLVECVVIGILLGRWRPGRMLAAIGATGLAACLLLPVDNWLIRPLEDRFPAITSPPPDVDGIVVLGGGIDDLTSLDRGTPILTSAGNRITSFVILSHRYPKARLVFTGGSGSIVQGVTDEARYAREMFGQLGLPADRVLFESRSRTTWENAVMTAALVHPKPGERWVLLTSAAHMPRSVGVFRRAGWTVLPWPVGYQSRDRIPDYSQTLGGKLAVLDWAAHEWIGLVAYRLEGRSSAWFPGPQPAPEQG</sequence>
<organism evidence="3 4">
    <name type="scientific">Lichenicoccus roseus</name>
    <dbReference type="NCBI Taxonomy" id="2683649"/>
    <lineage>
        <taxon>Bacteria</taxon>
        <taxon>Pseudomonadati</taxon>
        <taxon>Pseudomonadota</taxon>
        <taxon>Alphaproteobacteria</taxon>
        <taxon>Acetobacterales</taxon>
        <taxon>Acetobacteraceae</taxon>
        <taxon>Lichenicoccus</taxon>
    </lineage>
</organism>
<evidence type="ECO:0000256" key="1">
    <source>
        <dbReference type="SAM" id="Phobius"/>
    </source>
</evidence>
<keyword evidence="1" id="KW-1133">Transmembrane helix</keyword>
<feature type="domain" description="DUF218" evidence="2">
    <location>
        <begin position="76"/>
        <end position="241"/>
    </location>
</feature>
<keyword evidence="4" id="KW-1185">Reference proteome</keyword>
<dbReference type="Proteomes" id="UP000305654">
    <property type="component" value="Unassembled WGS sequence"/>
</dbReference>
<dbReference type="GO" id="GO:0043164">
    <property type="term" value="P:Gram-negative-bacterium-type cell wall biogenesis"/>
    <property type="evidence" value="ECO:0007669"/>
    <property type="project" value="TreeGrafter"/>
</dbReference>
<accession>A0A5R9J7A1</accession>
<dbReference type="GO" id="GO:0005886">
    <property type="term" value="C:plasma membrane"/>
    <property type="evidence" value="ECO:0007669"/>
    <property type="project" value="TreeGrafter"/>
</dbReference>
<comment type="caution">
    <text evidence="3">The sequence shown here is derived from an EMBL/GenBank/DDBJ whole genome shotgun (WGS) entry which is preliminary data.</text>
</comment>
<protein>
    <submittedName>
        <fullName evidence="3">YdcF family protein</fullName>
    </submittedName>
</protein>
<evidence type="ECO:0000313" key="3">
    <source>
        <dbReference type="EMBL" id="TLU72723.1"/>
    </source>
</evidence>
<dbReference type="Gene3D" id="3.40.50.620">
    <property type="entry name" value="HUPs"/>
    <property type="match status" value="1"/>
</dbReference>
<dbReference type="CDD" id="cd06259">
    <property type="entry name" value="YdcF-like"/>
    <property type="match status" value="1"/>
</dbReference>
<gene>
    <name evidence="3" type="ORF">FE263_11875</name>
</gene>
<dbReference type="EMBL" id="VCDI01000003">
    <property type="protein sequence ID" value="TLU72723.1"/>
    <property type="molecule type" value="Genomic_DNA"/>
</dbReference>